<evidence type="ECO:0000313" key="1">
    <source>
        <dbReference type="EMBL" id="XBO69241.1"/>
    </source>
</evidence>
<dbReference type="EMBL" id="CP098827">
    <property type="protein sequence ID" value="XBO69241.1"/>
    <property type="molecule type" value="Genomic_DNA"/>
</dbReference>
<gene>
    <name evidence="1" type="ORF">NFG58_11390</name>
</gene>
<organism evidence="1">
    <name type="scientific">Halomonas sp. RT37</name>
    <dbReference type="NCBI Taxonomy" id="2950872"/>
    <lineage>
        <taxon>Bacteria</taxon>
        <taxon>Pseudomonadati</taxon>
        <taxon>Pseudomonadota</taxon>
        <taxon>Gammaproteobacteria</taxon>
        <taxon>Oceanospirillales</taxon>
        <taxon>Halomonadaceae</taxon>
        <taxon>Halomonas</taxon>
    </lineage>
</organism>
<reference evidence="1" key="1">
    <citation type="submission" date="2022-06" db="EMBL/GenBank/DDBJ databases">
        <title>A novel DMS-producing enzyme.</title>
        <authorList>
            <person name="Zhang Y."/>
        </authorList>
    </citation>
    <scope>NUCLEOTIDE SEQUENCE</scope>
    <source>
        <strain evidence="1">RT37</strain>
    </source>
</reference>
<proteinExistence type="predicted"/>
<sequence>MIVAIYCELTGAILRVTDCPEDHVEMQCGEHEDYVEVEAGFDDAAHYVDLADGQIKPKQHRDAQVAVEGLTATITGLEPGTLLAMDGQQMVTTSDSAQLDVDVPGTYQIQLVGPAWRLDETLEVAIDG</sequence>
<dbReference type="AlphaFoldDB" id="A0AAU7KCG0"/>
<name>A0AAU7KCG0_9GAMM</name>
<protein>
    <submittedName>
        <fullName evidence="1">Uncharacterized protein</fullName>
    </submittedName>
</protein>
<accession>A0AAU7KCG0</accession>
<dbReference type="RefSeq" id="WP_108133118.1">
    <property type="nucleotide sequence ID" value="NZ_CP098827.1"/>
</dbReference>